<dbReference type="GO" id="GO:0006511">
    <property type="term" value="P:ubiquitin-dependent protein catabolic process"/>
    <property type="evidence" value="ECO:0007669"/>
    <property type="project" value="InterPro"/>
</dbReference>
<proteinExistence type="inferred from homology"/>
<dbReference type="GO" id="GO:0003746">
    <property type="term" value="F:translation elongation factor activity"/>
    <property type="evidence" value="ECO:0007669"/>
    <property type="project" value="UniProtKB-KW"/>
</dbReference>
<dbReference type="Pfam" id="PF03931">
    <property type="entry name" value="Skp1_POZ"/>
    <property type="match status" value="1"/>
</dbReference>
<dbReference type="GO" id="GO:0005634">
    <property type="term" value="C:nucleus"/>
    <property type="evidence" value="ECO:0007669"/>
    <property type="project" value="UniProtKB-SubCell"/>
</dbReference>
<evidence type="ECO:0000256" key="1">
    <source>
        <dbReference type="ARBA" id="ARBA00004123"/>
    </source>
</evidence>
<dbReference type="SMART" id="SM00512">
    <property type="entry name" value="Skp1"/>
    <property type="match status" value="1"/>
</dbReference>
<feature type="non-terminal residue" evidence="6">
    <location>
        <position position="104"/>
    </location>
</feature>
<keyword evidence="6" id="KW-0251">Elongation factor</keyword>
<dbReference type="InterPro" id="IPR016073">
    <property type="entry name" value="Skp1_comp_POZ"/>
</dbReference>
<dbReference type="Gene3D" id="3.30.710.10">
    <property type="entry name" value="Potassium Channel Kv1.1, Chain A"/>
    <property type="match status" value="1"/>
</dbReference>
<dbReference type="CDD" id="cd18321">
    <property type="entry name" value="BTB_POZ_EloC"/>
    <property type="match status" value="1"/>
</dbReference>
<evidence type="ECO:0000313" key="7">
    <source>
        <dbReference type="Proteomes" id="UP000780801"/>
    </source>
</evidence>
<feature type="domain" description="SKP1 component POZ" evidence="5">
    <location>
        <begin position="11"/>
        <end position="73"/>
    </location>
</feature>
<dbReference type="InterPro" id="IPR011333">
    <property type="entry name" value="SKP1/BTB/POZ_sf"/>
</dbReference>
<evidence type="ECO:0000259" key="5">
    <source>
        <dbReference type="Pfam" id="PF03931"/>
    </source>
</evidence>
<comment type="caution">
    <text evidence="6">The sequence shown here is derived from an EMBL/GenBank/DDBJ whole genome shotgun (WGS) entry which is preliminary data.</text>
</comment>
<accession>A0A9P6FJB7</accession>
<dbReference type="FunFam" id="3.30.710.10:FF:000035">
    <property type="entry name" value="Elongin C transcription elongation factor"/>
    <property type="match status" value="1"/>
</dbReference>
<name>A0A9P6FJB7_9FUNG</name>
<dbReference type="InterPro" id="IPR001232">
    <property type="entry name" value="SKP1-like"/>
</dbReference>
<reference evidence="6" key="1">
    <citation type="journal article" date="2020" name="Fungal Divers.">
        <title>Resolving the Mortierellaceae phylogeny through synthesis of multi-gene phylogenetics and phylogenomics.</title>
        <authorList>
            <person name="Vandepol N."/>
            <person name="Liber J."/>
            <person name="Desiro A."/>
            <person name="Na H."/>
            <person name="Kennedy M."/>
            <person name="Barry K."/>
            <person name="Grigoriev I.V."/>
            <person name="Miller A.N."/>
            <person name="O'Donnell K."/>
            <person name="Stajich J.E."/>
            <person name="Bonito G."/>
        </authorList>
    </citation>
    <scope>NUCLEOTIDE SEQUENCE</scope>
    <source>
        <strain evidence="6">KOD1015</strain>
    </source>
</reference>
<evidence type="ECO:0000256" key="2">
    <source>
        <dbReference type="ARBA" id="ARBA00009993"/>
    </source>
</evidence>
<protein>
    <recommendedName>
        <fullName evidence="3">Elongin-C</fullName>
    </recommendedName>
</protein>
<organism evidence="6 7">
    <name type="scientific">Lunasporangiospora selenospora</name>
    <dbReference type="NCBI Taxonomy" id="979761"/>
    <lineage>
        <taxon>Eukaryota</taxon>
        <taxon>Fungi</taxon>
        <taxon>Fungi incertae sedis</taxon>
        <taxon>Mucoromycota</taxon>
        <taxon>Mortierellomycotina</taxon>
        <taxon>Mortierellomycetes</taxon>
        <taxon>Mortierellales</taxon>
        <taxon>Mortierellaceae</taxon>
        <taxon>Lunasporangiospora</taxon>
    </lineage>
</organism>
<dbReference type="PANTHER" id="PTHR20648">
    <property type="entry name" value="ELONGIN-C"/>
    <property type="match status" value="1"/>
</dbReference>
<keyword evidence="4" id="KW-0539">Nucleus</keyword>
<evidence type="ECO:0000313" key="6">
    <source>
        <dbReference type="EMBL" id="KAF9571845.1"/>
    </source>
</evidence>
<dbReference type="Proteomes" id="UP000780801">
    <property type="component" value="Unassembled WGS sequence"/>
</dbReference>
<evidence type="ECO:0000256" key="3">
    <source>
        <dbReference type="ARBA" id="ARBA00021347"/>
    </source>
</evidence>
<keyword evidence="7" id="KW-1185">Reference proteome</keyword>
<gene>
    <name evidence="6" type="primary">TCEB1</name>
    <name evidence="6" type="ORF">BGW38_008578</name>
</gene>
<dbReference type="EMBL" id="JAABOA010005954">
    <property type="protein sequence ID" value="KAF9571845.1"/>
    <property type="molecule type" value="Genomic_DNA"/>
</dbReference>
<dbReference type="OrthoDB" id="249087at2759"/>
<comment type="similarity">
    <text evidence="2">Belongs to the SKP1 family.</text>
</comment>
<evidence type="ECO:0000256" key="4">
    <source>
        <dbReference type="ARBA" id="ARBA00023242"/>
    </source>
</evidence>
<sequence>MASAQTGESEYVTLESSDGFQFIIHREAAMLSGTIRNMLSSAGQFTESIEGVIQFRDIKALILEKVCAYWYYKARHLNSVTEVPHFEIEPEYALETLMAAHFLD</sequence>
<dbReference type="AlphaFoldDB" id="A0A9P6FJB7"/>
<keyword evidence="6" id="KW-0648">Protein biosynthesis</keyword>
<comment type="subcellular location">
    <subcellularLocation>
        <location evidence="1">Nucleus</location>
    </subcellularLocation>
</comment>
<dbReference type="InterPro" id="IPR039948">
    <property type="entry name" value="ELC1"/>
</dbReference>
<dbReference type="SUPFAM" id="SSF54695">
    <property type="entry name" value="POZ domain"/>
    <property type="match status" value="1"/>
</dbReference>